<proteinExistence type="predicted"/>
<accession>A0A1I6XYI9</accession>
<evidence type="ECO:0000313" key="2">
    <source>
        <dbReference type="EMBL" id="SFT43418.1"/>
    </source>
</evidence>
<keyword evidence="1" id="KW-0812">Transmembrane</keyword>
<keyword evidence="1" id="KW-0472">Membrane</keyword>
<feature type="transmembrane region" description="Helical" evidence="1">
    <location>
        <begin position="75"/>
        <end position="94"/>
    </location>
</feature>
<dbReference type="EMBL" id="FPBD01000001">
    <property type="protein sequence ID" value="SFT43418.1"/>
    <property type="molecule type" value="Genomic_DNA"/>
</dbReference>
<keyword evidence="3" id="KW-1185">Reference proteome</keyword>
<sequence length="98" mass="10717">MFYQVSIFLLGNAILFLLKADLIGASIASNSPVSAKQNHYMFAAGAFTTDALLSAVLSLGSLALLELVFAVSTTWYYSVVCLLTYLSILSFFTLRIHR</sequence>
<dbReference type="Proteomes" id="UP000183371">
    <property type="component" value="Unassembled WGS sequence"/>
</dbReference>
<dbReference type="AlphaFoldDB" id="A0A1I6XYI9"/>
<reference evidence="3" key="1">
    <citation type="submission" date="2016-10" db="EMBL/GenBank/DDBJ databases">
        <authorList>
            <person name="Varghese N."/>
            <person name="Submissions S."/>
        </authorList>
    </citation>
    <scope>NUCLEOTIDE SEQUENCE [LARGE SCALE GENOMIC DNA]</scope>
    <source>
        <strain evidence="3">DSM 17465</strain>
    </source>
</reference>
<organism evidence="2 3">
    <name type="scientific">Pseudovibrio denitrificans</name>
    <dbReference type="NCBI Taxonomy" id="258256"/>
    <lineage>
        <taxon>Bacteria</taxon>
        <taxon>Pseudomonadati</taxon>
        <taxon>Pseudomonadota</taxon>
        <taxon>Alphaproteobacteria</taxon>
        <taxon>Hyphomicrobiales</taxon>
        <taxon>Stappiaceae</taxon>
        <taxon>Pseudovibrio</taxon>
    </lineage>
</organism>
<protein>
    <submittedName>
        <fullName evidence="2">Uncharacterized protein</fullName>
    </submittedName>
</protein>
<evidence type="ECO:0000313" key="3">
    <source>
        <dbReference type="Proteomes" id="UP000183371"/>
    </source>
</evidence>
<evidence type="ECO:0000256" key="1">
    <source>
        <dbReference type="SAM" id="Phobius"/>
    </source>
</evidence>
<feature type="transmembrane region" description="Helical" evidence="1">
    <location>
        <begin position="6"/>
        <end position="28"/>
    </location>
</feature>
<feature type="transmembrane region" description="Helical" evidence="1">
    <location>
        <begin position="40"/>
        <end position="63"/>
    </location>
</feature>
<name>A0A1I6XYI9_9HYPH</name>
<keyword evidence="1" id="KW-1133">Transmembrane helix</keyword>
<dbReference type="RefSeq" id="WP_008551962.1">
    <property type="nucleotide sequence ID" value="NZ_FPBD01000001.1"/>
</dbReference>
<gene>
    <name evidence="2" type="ORF">SAMN05444141_101529</name>
</gene>